<reference evidence="3" key="1">
    <citation type="submission" date="2017-06" db="EMBL/GenBank/DDBJ databases">
        <authorList>
            <person name="Varghese N."/>
            <person name="Submissions S."/>
        </authorList>
    </citation>
    <scope>NUCLEOTIDE SEQUENCE [LARGE SCALE GENOMIC DNA]</scope>
    <source>
        <strain evidence="3">JCM 23211</strain>
    </source>
</reference>
<feature type="transmembrane region" description="Helical" evidence="1">
    <location>
        <begin position="93"/>
        <end position="113"/>
    </location>
</feature>
<feature type="transmembrane region" description="Helical" evidence="1">
    <location>
        <begin position="42"/>
        <end position="61"/>
    </location>
</feature>
<feature type="transmembrane region" description="Helical" evidence="1">
    <location>
        <begin position="207"/>
        <end position="227"/>
    </location>
</feature>
<dbReference type="GO" id="GO:0042925">
    <property type="term" value="F:benzoate transmembrane transporter activity"/>
    <property type="evidence" value="ECO:0007669"/>
    <property type="project" value="InterPro"/>
</dbReference>
<feature type="transmembrane region" description="Helical" evidence="1">
    <location>
        <begin position="325"/>
        <end position="342"/>
    </location>
</feature>
<accession>A0A239HV13</accession>
<evidence type="ECO:0000313" key="3">
    <source>
        <dbReference type="Proteomes" id="UP000198327"/>
    </source>
</evidence>
<evidence type="ECO:0000313" key="2">
    <source>
        <dbReference type="EMBL" id="SNS85092.1"/>
    </source>
</evidence>
<dbReference type="PANTHER" id="PTHR30199">
    <property type="entry name" value="MFS FAMILY TRANSPORTER, PREDICTED SUBSTRATE BENZOATE"/>
    <property type="match status" value="1"/>
</dbReference>
<keyword evidence="1" id="KW-0812">Transmembrane</keyword>
<gene>
    <name evidence="2" type="ORF">SAMN05421642_10656</name>
</gene>
<feature type="transmembrane region" description="Helical" evidence="1">
    <location>
        <begin position="142"/>
        <end position="161"/>
    </location>
</feature>
<dbReference type="RefSeq" id="WP_089246291.1">
    <property type="nucleotide sequence ID" value="NZ_FZOW01000006.1"/>
</dbReference>
<proteinExistence type="predicted"/>
<dbReference type="Pfam" id="PF03594">
    <property type="entry name" value="BenE"/>
    <property type="match status" value="1"/>
</dbReference>
<dbReference type="InterPro" id="IPR004711">
    <property type="entry name" value="Benzoate_Transporter"/>
</dbReference>
<sequence>MTHEGPLQPVLAGVVAALVGFTSSFAVVLTGLRAVGASPADAASGLLAICVTQALGMLYLSRRYRLPITLAWSTPGAALLAGTGTVAGGWPAAVGAFVVVGVLVVTTGLWPWLGALITSIPTSLAQAMLAGVLLPLCLKPVTAFAASPAVIAPVVLVWLVLQRFSKRWAVPAAFGVAAIVIAVDVVVEDRVPSASDLIPHIALTAPAWTWQAIIGIALPLYIVTMASQNIPGMAVMKSFGYDVPWRPSMSVTGIGTVLGAPFGGHAINLAAISAALAAAPQAHPDPKRRWIAASSAGWFYLLLALCSAAVATLVAVAPAGVVETVAGLALLGTLAASLAGALKDESSREAAVLTFVIAASGIGIFGIGSAFWALVVGLVIRWVLKPKPIE</sequence>
<keyword evidence="1" id="KW-1133">Transmembrane helix</keyword>
<feature type="transmembrane region" description="Helical" evidence="1">
    <location>
        <begin position="297"/>
        <end position="319"/>
    </location>
</feature>
<organism evidence="2 3">
    <name type="scientific">Rhodococcoides kyotonense</name>
    <dbReference type="NCBI Taxonomy" id="398843"/>
    <lineage>
        <taxon>Bacteria</taxon>
        <taxon>Bacillati</taxon>
        <taxon>Actinomycetota</taxon>
        <taxon>Actinomycetes</taxon>
        <taxon>Mycobacteriales</taxon>
        <taxon>Nocardiaceae</taxon>
        <taxon>Rhodococcoides</taxon>
    </lineage>
</organism>
<dbReference type="STRING" id="398843.A3K89_22430"/>
<evidence type="ECO:0000256" key="1">
    <source>
        <dbReference type="SAM" id="Phobius"/>
    </source>
</evidence>
<dbReference type="EMBL" id="FZOW01000006">
    <property type="protein sequence ID" value="SNS85092.1"/>
    <property type="molecule type" value="Genomic_DNA"/>
</dbReference>
<dbReference type="GO" id="GO:0005886">
    <property type="term" value="C:plasma membrane"/>
    <property type="evidence" value="ECO:0007669"/>
    <property type="project" value="TreeGrafter"/>
</dbReference>
<dbReference type="Proteomes" id="UP000198327">
    <property type="component" value="Unassembled WGS sequence"/>
</dbReference>
<feature type="transmembrane region" description="Helical" evidence="1">
    <location>
        <begin position="351"/>
        <end position="384"/>
    </location>
</feature>
<protein>
    <submittedName>
        <fullName evidence="2">Benzoate membrane transport protein</fullName>
    </submittedName>
</protein>
<dbReference type="AlphaFoldDB" id="A0A239HV13"/>
<dbReference type="PANTHER" id="PTHR30199:SF0">
    <property type="entry name" value="INNER MEMBRANE PROTEIN YDCO"/>
    <property type="match status" value="1"/>
</dbReference>
<dbReference type="OrthoDB" id="9813854at2"/>
<keyword evidence="3" id="KW-1185">Reference proteome</keyword>
<dbReference type="NCBIfam" id="TIGR00843">
    <property type="entry name" value="benE"/>
    <property type="match status" value="1"/>
</dbReference>
<feature type="transmembrane region" description="Helical" evidence="1">
    <location>
        <begin position="120"/>
        <end position="136"/>
    </location>
</feature>
<name>A0A239HV13_9NOCA</name>
<feature type="transmembrane region" description="Helical" evidence="1">
    <location>
        <begin position="168"/>
        <end position="187"/>
    </location>
</feature>
<keyword evidence="1" id="KW-0472">Membrane</keyword>